<dbReference type="GO" id="GO:0019005">
    <property type="term" value="C:SCF ubiquitin ligase complex"/>
    <property type="evidence" value="ECO:0007669"/>
    <property type="project" value="TreeGrafter"/>
</dbReference>
<name>A0AAJ7SCW0_9ACAR</name>
<dbReference type="GO" id="GO:0031146">
    <property type="term" value="P:SCF-dependent proteasomal ubiquitin-dependent protein catabolic process"/>
    <property type="evidence" value="ECO:0007669"/>
    <property type="project" value="TreeGrafter"/>
</dbReference>
<accession>A0AAJ7SCW0</accession>
<reference evidence="2" key="1">
    <citation type="submission" date="2025-08" db="UniProtKB">
        <authorList>
            <consortium name="RefSeq"/>
        </authorList>
    </citation>
    <scope>IDENTIFICATION</scope>
</reference>
<dbReference type="Gene3D" id="3.80.10.10">
    <property type="entry name" value="Ribonuclease Inhibitor"/>
    <property type="match status" value="1"/>
</dbReference>
<dbReference type="PANTHER" id="PTHR13318">
    <property type="entry name" value="PARTNER OF PAIRED, ISOFORM B-RELATED"/>
    <property type="match status" value="1"/>
</dbReference>
<sequence>VAAMDILSSIMMAFDHAKGDRKISDVEIINGRAPEAHWPKLENLKELYLEGVPRVKSAPFLRRLLTNFPNLDVLDLEGTQLNEDDIVAIAQLLPNLRELYLGHTGLRDTSIMRLVSSGCLFERLQIVCLCETNISDVGLETLVSVCPSLRSVTVKRSLVSSKTAEALQALHPGLQVDRVAAEEILHRFSAENSAPFRRRPVAVTHIMAVFPDQGCDRFSLKHHLRSMKENI</sequence>
<proteinExistence type="predicted"/>
<organism evidence="1 2">
    <name type="scientific">Galendromus occidentalis</name>
    <name type="common">western predatory mite</name>
    <dbReference type="NCBI Taxonomy" id="34638"/>
    <lineage>
        <taxon>Eukaryota</taxon>
        <taxon>Metazoa</taxon>
        <taxon>Ecdysozoa</taxon>
        <taxon>Arthropoda</taxon>
        <taxon>Chelicerata</taxon>
        <taxon>Arachnida</taxon>
        <taxon>Acari</taxon>
        <taxon>Parasitiformes</taxon>
        <taxon>Mesostigmata</taxon>
        <taxon>Gamasina</taxon>
        <taxon>Phytoseioidea</taxon>
        <taxon>Phytoseiidae</taxon>
        <taxon>Typhlodrominae</taxon>
        <taxon>Galendromus</taxon>
    </lineage>
</organism>
<keyword evidence="1" id="KW-1185">Reference proteome</keyword>
<dbReference type="RefSeq" id="XP_028966413.1">
    <property type="nucleotide sequence ID" value="XM_029110580.1"/>
</dbReference>
<dbReference type="SUPFAM" id="SSF52047">
    <property type="entry name" value="RNI-like"/>
    <property type="match status" value="1"/>
</dbReference>
<evidence type="ECO:0000313" key="1">
    <source>
        <dbReference type="Proteomes" id="UP000694867"/>
    </source>
</evidence>
<dbReference type="InterPro" id="IPR032675">
    <property type="entry name" value="LRR_dom_sf"/>
</dbReference>
<dbReference type="AlphaFoldDB" id="A0AAJ7SCW0"/>
<gene>
    <name evidence="2" type="primary">LOC114828027</name>
</gene>
<feature type="non-terminal residue" evidence="2">
    <location>
        <position position="1"/>
    </location>
</feature>
<dbReference type="KEGG" id="goe:114828027"/>
<dbReference type="GeneID" id="114828027"/>
<evidence type="ECO:0000313" key="2">
    <source>
        <dbReference type="RefSeq" id="XP_028966413.1"/>
    </source>
</evidence>
<dbReference type="Proteomes" id="UP000694867">
    <property type="component" value="Unplaced"/>
</dbReference>
<protein>
    <submittedName>
        <fullName evidence="2">Uncharacterized protein LOC114828027</fullName>
    </submittedName>
</protein>